<dbReference type="AlphaFoldDB" id="B9WK14"/>
<dbReference type="InterPro" id="IPR001680">
    <property type="entry name" value="WD40_rpt"/>
</dbReference>
<sequence>MALSELEKKRQENIRRNQELLKKLDLDSISDSIKKEVDSKTPSPSSQKRRKTTKKPVVKKEVSEPSRRSRRIAGIKSELEDPKEAARLREEEELKQRRKQELERLKRTRLFGDFKLIDLITNKKGDMIFEKNVMDRKLSHIGLDSKVEEQKEENEEEETINIDENNRVLKLVQSLGDKFSAGDFYEEIRNSQTNGNSKDKSLDAKREEFDGLNIYPRFDPLDIKICHNRITSMFFHPSTTNRIVVGGDTTGNVGIWLVDEQNNGKTDDDEEPSISILQLHGRNVSKIMTLTFSPEKIYTSSYDGSIRVLDLNKLSSTELIYLNEPGTREDIALGISDINQCQDSSVIFMTTLDGEFYQHDTRAPFNSHHRHHLAAKDLLRLHDKKIGGFAVNPNTNYQIATASLDRTLRIWDLRNVNKSVYSEFENQKSPHMYGNYNSRLSVSCVDWNQENRLVCNGYDDNICLFDYSGGKIHNELPVITEWKSDFVPSTTPQHHKNTTTSSKNSGESMSELLPNNLTPFTKIKHNCQTGRWVSILKSHWQTNPADGVQKFIIANMNRGLDIYNQDGQILAHLNEQVGAVPAVCTLHPSQNWAVGGSASGKVYLFE</sequence>
<dbReference type="InterPro" id="IPR019775">
    <property type="entry name" value="WD40_repeat_CS"/>
</dbReference>
<dbReference type="InterPro" id="IPR036322">
    <property type="entry name" value="WD40_repeat_dom_sf"/>
</dbReference>
<feature type="region of interest" description="Disordered" evidence="9">
    <location>
        <begin position="32"/>
        <end position="73"/>
    </location>
</feature>
<dbReference type="HOGENOM" id="CLU_017019_1_1_1"/>
<keyword evidence="6 8" id="KW-0238">DNA-binding</keyword>
<dbReference type="KEGG" id="cdu:CD36_71110"/>
<feature type="region of interest" description="Disordered" evidence="9">
    <location>
        <begin position="487"/>
        <end position="511"/>
    </location>
</feature>
<dbReference type="PROSITE" id="PS00678">
    <property type="entry name" value="WD_REPEATS_1"/>
    <property type="match status" value="1"/>
</dbReference>
<dbReference type="EMBL" id="FM992694">
    <property type="protein sequence ID" value="CAX40665.1"/>
    <property type="molecule type" value="Genomic_DNA"/>
</dbReference>
<keyword evidence="12" id="KW-1185">Reference proteome</keyword>
<dbReference type="PANTHER" id="PTHR14773">
    <property type="entry name" value="WD REPEAT-CONTAINING PROTEIN 76"/>
    <property type="match status" value="1"/>
</dbReference>
<evidence type="ECO:0000256" key="7">
    <source>
        <dbReference type="PROSITE-ProRule" id="PRU00221"/>
    </source>
</evidence>
<protein>
    <recommendedName>
        <fullName evidence="2 8">DNA damage-binding protein CMR1</fullName>
    </recommendedName>
</protein>
<evidence type="ECO:0000313" key="12">
    <source>
        <dbReference type="Proteomes" id="UP000002605"/>
    </source>
</evidence>
<dbReference type="PROSITE" id="PS50082">
    <property type="entry name" value="WD_REPEATS_2"/>
    <property type="match status" value="1"/>
</dbReference>
<evidence type="ECO:0000256" key="4">
    <source>
        <dbReference type="ARBA" id="ARBA00022737"/>
    </source>
</evidence>
<dbReference type="CGD" id="CAL0000169726">
    <property type="gene designation" value="Cd36_71110"/>
</dbReference>
<dbReference type="Proteomes" id="UP000002605">
    <property type="component" value="Chromosome 7"/>
</dbReference>
<dbReference type="Pfam" id="PF00400">
    <property type="entry name" value="WD40"/>
    <property type="match status" value="1"/>
</dbReference>
<evidence type="ECO:0000256" key="8">
    <source>
        <dbReference type="RuleBase" id="RU365004"/>
    </source>
</evidence>
<proteinExistence type="inferred from homology"/>
<dbReference type="Gene3D" id="2.130.10.10">
    <property type="entry name" value="YVTN repeat-like/Quinoprotein amine dehydrogenase"/>
    <property type="match status" value="1"/>
</dbReference>
<dbReference type="InterPro" id="IPR015943">
    <property type="entry name" value="WD40/YVTN_repeat-like_dom_sf"/>
</dbReference>
<evidence type="ECO:0000256" key="3">
    <source>
        <dbReference type="ARBA" id="ARBA00022574"/>
    </source>
</evidence>
<dbReference type="GO" id="GO:2000001">
    <property type="term" value="P:regulation of DNA damage checkpoint"/>
    <property type="evidence" value="ECO:0007669"/>
    <property type="project" value="TreeGrafter"/>
</dbReference>
<accession>B9WK14</accession>
<dbReference type="eggNOG" id="KOG4328">
    <property type="taxonomic scope" value="Eukaryota"/>
</dbReference>
<dbReference type="InterPro" id="IPR050853">
    <property type="entry name" value="WD_repeat_DNA-damage-binding"/>
</dbReference>
<feature type="repeat" description="WD" evidence="7">
    <location>
        <begin position="379"/>
        <end position="415"/>
    </location>
</feature>
<dbReference type="GO" id="GO:0006974">
    <property type="term" value="P:DNA damage response"/>
    <property type="evidence" value="ECO:0007669"/>
    <property type="project" value="UniProtKB-KW"/>
</dbReference>
<keyword evidence="4" id="KW-0677">Repeat</keyword>
<dbReference type="RefSeq" id="XP_002421331.1">
    <property type="nucleotide sequence ID" value="XM_002421286.1"/>
</dbReference>
<dbReference type="PANTHER" id="PTHR14773:SF0">
    <property type="entry name" value="WD REPEAT-CONTAINING PROTEIN 76"/>
    <property type="match status" value="1"/>
</dbReference>
<dbReference type="PROSITE" id="PS50294">
    <property type="entry name" value="WD_REPEATS_REGION"/>
    <property type="match status" value="1"/>
</dbReference>
<evidence type="ECO:0000313" key="11">
    <source>
        <dbReference type="EMBL" id="CAX40665.1"/>
    </source>
</evidence>
<evidence type="ECO:0000256" key="9">
    <source>
        <dbReference type="SAM" id="MobiDB-lite"/>
    </source>
</evidence>
<feature type="compositionally biased region" description="Basic residues" evidence="9">
    <location>
        <begin position="47"/>
        <end position="57"/>
    </location>
</feature>
<evidence type="ECO:0000256" key="1">
    <source>
        <dbReference type="ARBA" id="ARBA00005434"/>
    </source>
</evidence>
<dbReference type="GO" id="GO:0003677">
    <property type="term" value="F:DNA binding"/>
    <property type="evidence" value="ECO:0007669"/>
    <property type="project" value="UniProtKB-UniRule"/>
</dbReference>
<keyword evidence="5 8" id="KW-0227">DNA damage</keyword>
<keyword evidence="3 7" id="KW-0853">WD repeat</keyword>
<organism evidence="11 12">
    <name type="scientific">Candida dubliniensis (strain CD36 / ATCC MYA-646 / CBS 7987 / NCPF 3949 / NRRL Y-17841)</name>
    <name type="common">Yeast</name>
    <dbReference type="NCBI Taxonomy" id="573826"/>
    <lineage>
        <taxon>Eukaryota</taxon>
        <taxon>Fungi</taxon>
        <taxon>Dikarya</taxon>
        <taxon>Ascomycota</taxon>
        <taxon>Saccharomycotina</taxon>
        <taxon>Pichiomycetes</taxon>
        <taxon>Debaryomycetaceae</taxon>
        <taxon>Candida/Lodderomyces clade</taxon>
        <taxon>Candida</taxon>
    </lineage>
</organism>
<dbReference type="SUPFAM" id="SSF50978">
    <property type="entry name" value="WD40 repeat-like"/>
    <property type="match status" value="1"/>
</dbReference>
<evidence type="ECO:0000256" key="5">
    <source>
        <dbReference type="ARBA" id="ARBA00022763"/>
    </source>
</evidence>
<dbReference type="GO" id="GO:0005634">
    <property type="term" value="C:nucleus"/>
    <property type="evidence" value="ECO:0007669"/>
    <property type="project" value="TreeGrafter"/>
</dbReference>
<name>B9WK14_CANDC</name>
<gene>
    <name evidence="10" type="ordered locus">Cd36_71110</name>
    <name evidence="11" type="ORF">CD36_71110</name>
</gene>
<evidence type="ECO:0000256" key="6">
    <source>
        <dbReference type="ARBA" id="ARBA00023125"/>
    </source>
</evidence>
<dbReference type="SMART" id="SM00320">
    <property type="entry name" value="WD40"/>
    <property type="match status" value="5"/>
</dbReference>
<dbReference type="OrthoDB" id="9890280at2759"/>
<feature type="compositionally biased region" description="Basic and acidic residues" evidence="9">
    <location>
        <begin position="58"/>
        <end position="67"/>
    </location>
</feature>
<evidence type="ECO:0000256" key="2">
    <source>
        <dbReference type="ARBA" id="ARBA00021132"/>
    </source>
</evidence>
<comment type="similarity">
    <text evidence="1 8">Belongs to the WD repeat DDB2/WDR76 family.</text>
</comment>
<comment type="function">
    <text evidence="8">DNA-binding protein that binds to both single- and double-stranded DNA. Binds preferentially to UV-damaged DNA. May be involved in DNA-metabolic processes.</text>
</comment>
<evidence type="ECO:0000313" key="10">
    <source>
        <dbReference type="CGD" id="CAL0000169726"/>
    </source>
</evidence>
<reference evidence="11 12" key="1">
    <citation type="journal article" date="2009" name="Genome Res.">
        <title>Comparative genomics of the fungal pathogens Candida dubliniensis and Candida albicans.</title>
        <authorList>
            <person name="Jackson A.P."/>
            <person name="Gamble J.A."/>
            <person name="Yeomans T."/>
            <person name="Moran G.P."/>
            <person name="Saunders D."/>
            <person name="Harris D."/>
            <person name="Aslett M."/>
            <person name="Barrell J.F."/>
            <person name="Butler G."/>
            <person name="Citiulo F."/>
            <person name="Coleman D.C."/>
            <person name="de Groot P.W.J."/>
            <person name="Goodwin T.J."/>
            <person name="Quail M.A."/>
            <person name="McQuillan J."/>
            <person name="Munro C.A."/>
            <person name="Pain A."/>
            <person name="Poulter R.T."/>
            <person name="Rajandream M.A."/>
            <person name="Renauld H."/>
            <person name="Spiering M.J."/>
            <person name="Tivey A."/>
            <person name="Gow N.A.R."/>
            <person name="Barrell B."/>
            <person name="Sullivan D.J."/>
            <person name="Berriman M."/>
        </authorList>
    </citation>
    <scope>NUCLEOTIDE SEQUENCE [LARGE SCALE GENOMIC DNA]</scope>
    <source>
        <strain evidence="12">CD36 / ATCC MYA-646 / CBS 7987 / NCPF 3949 / NRRL Y-17841</strain>
    </source>
</reference>
<dbReference type="GeneID" id="8049298"/>